<feature type="compositionally biased region" description="Low complexity" evidence="6">
    <location>
        <begin position="102"/>
        <end position="116"/>
    </location>
</feature>
<dbReference type="SMART" id="SM00980">
    <property type="entry name" value="THAP"/>
    <property type="match status" value="1"/>
</dbReference>
<name>A0A6G0VTW3_APHCR</name>
<feature type="region of interest" description="Disordered" evidence="6">
    <location>
        <begin position="102"/>
        <end position="128"/>
    </location>
</feature>
<evidence type="ECO:0000256" key="3">
    <source>
        <dbReference type="ARBA" id="ARBA00022833"/>
    </source>
</evidence>
<proteinExistence type="predicted"/>
<evidence type="ECO:0000313" key="9">
    <source>
        <dbReference type="Proteomes" id="UP000478052"/>
    </source>
</evidence>
<dbReference type="GO" id="GO:0008270">
    <property type="term" value="F:zinc ion binding"/>
    <property type="evidence" value="ECO:0007669"/>
    <property type="project" value="UniProtKB-KW"/>
</dbReference>
<keyword evidence="2 5" id="KW-0863">Zinc-finger</keyword>
<evidence type="ECO:0000259" key="7">
    <source>
        <dbReference type="PROSITE" id="PS50950"/>
    </source>
</evidence>
<dbReference type="Pfam" id="PF05485">
    <property type="entry name" value="THAP"/>
    <property type="match status" value="1"/>
</dbReference>
<keyword evidence="9" id="KW-1185">Reference proteome</keyword>
<dbReference type="SUPFAM" id="SSF57716">
    <property type="entry name" value="Glucocorticoid receptor-like (DNA-binding domain)"/>
    <property type="match status" value="1"/>
</dbReference>
<evidence type="ECO:0000256" key="1">
    <source>
        <dbReference type="ARBA" id="ARBA00022723"/>
    </source>
</evidence>
<protein>
    <submittedName>
        <fullName evidence="8">THAP domain-containing protein 1-like isoform X1</fullName>
    </submittedName>
</protein>
<dbReference type="AlphaFoldDB" id="A0A6G0VTW3"/>
<dbReference type="Gene3D" id="6.20.210.20">
    <property type="entry name" value="THAP domain"/>
    <property type="match status" value="1"/>
</dbReference>
<dbReference type="InterPro" id="IPR021896">
    <property type="entry name" value="THAP9-like_HTH"/>
</dbReference>
<keyword evidence="1" id="KW-0479">Metal-binding</keyword>
<organism evidence="8 9">
    <name type="scientific">Aphis craccivora</name>
    <name type="common">Cowpea aphid</name>
    <dbReference type="NCBI Taxonomy" id="307492"/>
    <lineage>
        <taxon>Eukaryota</taxon>
        <taxon>Metazoa</taxon>
        <taxon>Ecdysozoa</taxon>
        <taxon>Arthropoda</taxon>
        <taxon>Hexapoda</taxon>
        <taxon>Insecta</taxon>
        <taxon>Pterygota</taxon>
        <taxon>Neoptera</taxon>
        <taxon>Paraneoptera</taxon>
        <taxon>Hemiptera</taxon>
        <taxon>Sternorrhyncha</taxon>
        <taxon>Aphidomorpha</taxon>
        <taxon>Aphidoidea</taxon>
        <taxon>Aphididae</taxon>
        <taxon>Aphidini</taxon>
        <taxon>Aphis</taxon>
        <taxon>Aphis</taxon>
    </lineage>
</organism>
<evidence type="ECO:0000256" key="5">
    <source>
        <dbReference type="PROSITE-ProRule" id="PRU00309"/>
    </source>
</evidence>
<sequence>MVYSCCVHGCYNRQGKTVGSRKIHFFSFPLKDLERVDKWLLAIGRKDFTATKFTKICSDHFVYEDFKLNVGGSYRLDLRENVIPSVFTCTTELLAKRAKLLNPTNSDTPNTSNLTPLRSPTSELEPLNLAPLRSPSLANLKEIDTPTTSTIKLPDTPRKKTLYKKIKLLQQTVRCKNTTINNLTDLIGSMKKNGFIDYSVKGILSDKSDGLSEQLFQNQLINQERKPTDMRYSKEIKEFALTLNYYSPKALTYC</sequence>
<evidence type="ECO:0000256" key="2">
    <source>
        <dbReference type="ARBA" id="ARBA00022771"/>
    </source>
</evidence>
<dbReference type="PROSITE" id="PS50950">
    <property type="entry name" value="ZF_THAP"/>
    <property type="match status" value="1"/>
</dbReference>
<dbReference type="GO" id="GO:0003677">
    <property type="term" value="F:DNA binding"/>
    <property type="evidence" value="ECO:0007669"/>
    <property type="project" value="UniProtKB-UniRule"/>
</dbReference>
<dbReference type="InterPro" id="IPR006612">
    <property type="entry name" value="THAP_Znf"/>
</dbReference>
<dbReference type="Pfam" id="PF12017">
    <property type="entry name" value="Tnp_P_element"/>
    <property type="match status" value="1"/>
</dbReference>
<feature type="domain" description="THAP-type" evidence="7">
    <location>
        <begin position="1"/>
        <end position="87"/>
    </location>
</feature>
<reference evidence="8 9" key="1">
    <citation type="submission" date="2019-08" db="EMBL/GenBank/DDBJ databases">
        <title>Whole genome of Aphis craccivora.</title>
        <authorList>
            <person name="Voronova N.V."/>
            <person name="Shulinski R.S."/>
            <person name="Bandarenka Y.V."/>
            <person name="Zhorov D.G."/>
            <person name="Warner D."/>
        </authorList>
    </citation>
    <scope>NUCLEOTIDE SEQUENCE [LARGE SCALE GENOMIC DNA]</scope>
    <source>
        <strain evidence="8">180601</strain>
        <tissue evidence="8">Whole Body</tissue>
    </source>
</reference>
<dbReference type="Proteomes" id="UP000478052">
    <property type="component" value="Unassembled WGS sequence"/>
</dbReference>
<dbReference type="InterPro" id="IPR052224">
    <property type="entry name" value="THAP_domain_protein"/>
</dbReference>
<keyword evidence="3" id="KW-0862">Zinc</keyword>
<dbReference type="PANTHER" id="PTHR46927">
    <property type="entry name" value="AGAP005574-PA"/>
    <property type="match status" value="1"/>
</dbReference>
<evidence type="ECO:0000256" key="4">
    <source>
        <dbReference type="ARBA" id="ARBA00023125"/>
    </source>
</evidence>
<gene>
    <name evidence="8" type="ORF">FWK35_00035579</name>
</gene>
<dbReference type="OrthoDB" id="6601990at2759"/>
<evidence type="ECO:0000256" key="6">
    <source>
        <dbReference type="SAM" id="MobiDB-lite"/>
    </source>
</evidence>
<keyword evidence="4 5" id="KW-0238">DNA-binding</keyword>
<dbReference type="PANTHER" id="PTHR46927:SF3">
    <property type="entry name" value="THAP-TYPE DOMAIN-CONTAINING PROTEIN"/>
    <property type="match status" value="1"/>
</dbReference>
<comment type="caution">
    <text evidence="8">The sequence shown here is derived from an EMBL/GenBank/DDBJ whole genome shotgun (WGS) entry which is preliminary data.</text>
</comment>
<feature type="non-terminal residue" evidence="8">
    <location>
        <position position="254"/>
    </location>
</feature>
<evidence type="ECO:0000313" key="8">
    <source>
        <dbReference type="EMBL" id="KAF0706479.1"/>
    </source>
</evidence>
<accession>A0A6G0VTW3</accession>
<dbReference type="SMART" id="SM00692">
    <property type="entry name" value="DM3"/>
    <property type="match status" value="1"/>
</dbReference>
<dbReference type="InterPro" id="IPR038441">
    <property type="entry name" value="THAP_Znf_sf"/>
</dbReference>
<dbReference type="EMBL" id="VUJU01012899">
    <property type="protein sequence ID" value="KAF0706479.1"/>
    <property type="molecule type" value="Genomic_DNA"/>
</dbReference>